<dbReference type="Proteomes" id="UP000011016">
    <property type="component" value="Unassembled WGS sequence"/>
</dbReference>
<dbReference type="HOGENOM" id="CLU_193596_0_0_11"/>
<comment type="caution">
    <text evidence="2">The sequence shown here is derived from an EMBL/GenBank/DDBJ whole genome shotgun (WGS) entry which is preliminary data.</text>
</comment>
<dbReference type="RefSeq" id="WP_004600121.1">
    <property type="nucleotide sequence ID" value="NZ_HF541865.1"/>
</dbReference>
<name>I7IWK6_9CORY</name>
<dbReference type="AlphaFoldDB" id="I7IWK6"/>
<dbReference type="STRING" id="29321.AAV33_05895"/>
<dbReference type="Proteomes" id="UP000006078">
    <property type="component" value="Unassembled WGS sequence"/>
</dbReference>
<keyword evidence="1" id="KW-0812">Transmembrane</keyword>
<evidence type="ECO:0000313" key="2">
    <source>
        <dbReference type="EMBL" id="CCI83033.1"/>
    </source>
</evidence>
<dbReference type="EMBL" id="CAJZ01000037">
    <property type="protein sequence ID" value="CCI83033.1"/>
    <property type="molecule type" value="Genomic_DNA"/>
</dbReference>
<dbReference type="InterPro" id="IPR044878">
    <property type="entry name" value="UbiA_sf"/>
</dbReference>
<keyword evidence="4" id="KW-1185">Reference proteome</keyword>
<proteinExistence type="predicted"/>
<dbReference type="Gene3D" id="1.10.357.140">
    <property type="entry name" value="UbiA prenyltransferase"/>
    <property type="match status" value="1"/>
</dbReference>
<protein>
    <submittedName>
        <fullName evidence="2">Putative membrane protein</fullName>
    </submittedName>
</protein>
<sequence length="78" mass="8517">MAKDNLPVNPIESRKLEVRRHSRNALVFVGVGLVAGIALGIIANWTFLLLGLIVAVVGGGYSALKVRSIINHRDDERR</sequence>
<feature type="transmembrane region" description="Helical" evidence="1">
    <location>
        <begin position="47"/>
        <end position="64"/>
    </location>
</feature>
<gene>
    <name evidence="2" type="ORF">BN46_0285</name>
    <name evidence="3" type="ORF">HMPREF9719_00231</name>
</gene>
<evidence type="ECO:0000313" key="3">
    <source>
        <dbReference type="EMBL" id="EJZ82829.1"/>
    </source>
</evidence>
<reference evidence="3 4" key="2">
    <citation type="submission" date="2012-08" db="EMBL/GenBank/DDBJ databases">
        <title>The Genome Sequence of Turicella otitidis ATCC 51513.</title>
        <authorList>
            <consortium name="The Broad Institute Genome Sequencing Platform"/>
            <person name="Earl A."/>
            <person name="Ward D."/>
            <person name="Feldgarden M."/>
            <person name="Gevers D."/>
            <person name="Huys G."/>
            <person name="Walker B."/>
            <person name="Young S.K."/>
            <person name="Zeng Q."/>
            <person name="Gargeya S."/>
            <person name="Fitzgerald M."/>
            <person name="Haas B."/>
            <person name="Abouelleil A."/>
            <person name="Alvarado L."/>
            <person name="Arachchi H.M."/>
            <person name="Berlin A.M."/>
            <person name="Chapman S.B."/>
            <person name="Goldberg J."/>
            <person name="Griggs A."/>
            <person name="Gujja S."/>
            <person name="Hansen M."/>
            <person name="Howarth C."/>
            <person name="Imamovic A."/>
            <person name="Larimer J."/>
            <person name="McCowen C."/>
            <person name="Montmayeur A."/>
            <person name="Murphy C."/>
            <person name="Neiman D."/>
            <person name="Pearson M."/>
            <person name="Priest M."/>
            <person name="Roberts A."/>
            <person name="Saif S."/>
            <person name="Shea T."/>
            <person name="Sisk P."/>
            <person name="Sykes S."/>
            <person name="Wortman J."/>
            <person name="Nusbaum C."/>
            <person name="Birren B."/>
        </authorList>
    </citation>
    <scope>NUCLEOTIDE SEQUENCE [LARGE SCALE GENOMIC DNA]</scope>
    <source>
        <strain evidence="3 4">ATCC 51513</strain>
    </source>
</reference>
<evidence type="ECO:0000256" key="1">
    <source>
        <dbReference type="SAM" id="Phobius"/>
    </source>
</evidence>
<feature type="transmembrane region" description="Helical" evidence="1">
    <location>
        <begin position="24"/>
        <end position="41"/>
    </location>
</feature>
<dbReference type="eggNOG" id="ENOG5031JSC">
    <property type="taxonomic scope" value="Bacteria"/>
</dbReference>
<keyword evidence="1" id="KW-0472">Membrane</keyword>
<evidence type="ECO:0000313" key="5">
    <source>
        <dbReference type="Proteomes" id="UP000011016"/>
    </source>
</evidence>
<organism evidence="2 5">
    <name type="scientific">Corynebacterium otitidis ATCC 51513</name>
    <dbReference type="NCBI Taxonomy" id="883169"/>
    <lineage>
        <taxon>Bacteria</taxon>
        <taxon>Bacillati</taxon>
        <taxon>Actinomycetota</taxon>
        <taxon>Actinomycetes</taxon>
        <taxon>Mycobacteriales</taxon>
        <taxon>Corynebacteriaceae</taxon>
        <taxon>Corynebacterium</taxon>
    </lineage>
</organism>
<reference evidence="2 5" key="1">
    <citation type="journal article" date="2012" name="J. Bacteriol.">
        <title>Draft Genome Sequence of Turicella otitidis ATCC 51513, Isolated from Middle Ear Fluid from a Child with Otitis Media.</title>
        <authorList>
            <person name="Brinkrolf K."/>
            <person name="Schneider J."/>
            <person name="Knecht M."/>
            <person name="Ruckert C."/>
            <person name="Tauch A."/>
        </authorList>
    </citation>
    <scope>NUCLEOTIDE SEQUENCE [LARGE SCALE GENOMIC DNA]</scope>
    <source>
        <strain evidence="2 5">ATCC 51513</strain>
    </source>
</reference>
<dbReference type="EMBL" id="AHAE01000016">
    <property type="protein sequence ID" value="EJZ82829.1"/>
    <property type="molecule type" value="Genomic_DNA"/>
</dbReference>
<accession>I7IWK6</accession>
<keyword evidence="1" id="KW-1133">Transmembrane helix</keyword>
<evidence type="ECO:0000313" key="4">
    <source>
        <dbReference type="Proteomes" id="UP000006078"/>
    </source>
</evidence>